<organism evidence="2 3">
    <name type="scientific">Trichogramma brassicae</name>
    <dbReference type="NCBI Taxonomy" id="86971"/>
    <lineage>
        <taxon>Eukaryota</taxon>
        <taxon>Metazoa</taxon>
        <taxon>Ecdysozoa</taxon>
        <taxon>Arthropoda</taxon>
        <taxon>Hexapoda</taxon>
        <taxon>Insecta</taxon>
        <taxon>Pterygota</taxon>
        <taxon>Neoptera</taxon>
        <taxon>Endopterygota</taxon>
        <taxon>Hymenoptera</taxon>
        <taxon>Apocrita</taxon>
        <taxon>Proctotrupomorpha</taxon>
        <taxon>Chalcidoidea</taxon>
        <taxon>Trichogrammatidae</taxon>
        <taxon>Trichogramma</taxon>
    </lineage>
</organism>
<keyword evidence="3" id="KW-1185">Reference proteome</keyword>
<dbReference type="SUPFAM" id="SSF56219">
    <property type="entry name" value="DNase I-like"/>
    <property type="match status" value="1"/>
</dbReference>
<dbReference type="Proteomes" id="UP000479190">
    <property type="component" value="Unassembled WGS sequence"/>
</dbReference>
<name>A0A6H5J0T5_9HYME</name>
<evidence type="ECO:0000256" key="1">
    <source>
        <dbReference type="SAM" id="MobiDB-lite"/>
    </source>
</evidence>
<evidence type="ECO:0000313" key="2">
    <source>
        <dbReference type="EMBL" id="CAB0043216.1"/>
    </source>
</evidence>
<proteinExistence type="predicted"/>
<reference evidence="2 3" key="1">
    <citation type="submission" date="2020-02" db="EMBL/GenBank/DDBJ databases">
        <authorList>
            <person name="Ferguson B K."/>
        </authorList>
    </citation>
    <scope>NUCLEOTIDE SEQUENCE [LARGE SCALE GENOMIC DNA]</scope>
</reference>
<dbReference type="EMBL" id="CADCXV010001283">
    <property type="protein sequence ID" value="CAB0043216.1"/>
    <property type="molecule type" value="Genomic_DNA"/>
</dbReference>
<protein>
    <submittedName>
        <fullName evidence="2">Uncharacterized protein</fullName>
    </submittedName>
</protein>
<feature type="region of interest" description="Disordered" evidence="1">
    <location>
        <begin position="273"/>
        <end position="296"/>
    </location>
</feature>
<gene>
    <name evidence="2" type="ORF">TBRA_LOCUS14804</name>
</gene>
<dbReference type="InterPro" id="IPR036691">
    <property type="entry name" value="Endo/exonu/phosph_ase_sf"/>
</dbReference>
<evidence type="ECO:0000313" key="3">
    <source>
        <dbReference type="Proteomes" id="UP000479190"/>
    </source>
</evidence>
<accession>A0A6H5J0T5</accession>
<sequence>MFRQIKVNKLDVDWQRILWSPNSRETARHFQLLTVTYDTACAPYLSLRTLQQLCDDESDKFPRGRIAALSLTLRDELIQLMKAGYPLGKWVANHPRLLEDLDADDRLRPAWMTFTKDEPVKELGVRWSPQEDTLGLNFPIDRVVQWIVEGMISSESDRDNKGGGTAILVNSSRINCSFVPLASKLEVLECTVIKINLFNNKSLFVIGAYASPTGNISIKTDLDKLFEELKLNKISNEYILIGDLNAKHFNWNNPVSNNNSRGRQLNHGSWRQLGSVSRPVSGRGKGERFSAAQRRSHSDFSRERKWLRRNVRGFGEVARRENDAGRELINLVVV</sequence>
<dbReference type="AlphaFoldDB" id="A0A6H5J0T5"/>
<dbReference type="Gene3D" id="3.60.10.10">
    <property type="entry name" value="Endonuclease/exonuclease/phosphatase"/>
    <property type="match status" value="1"/>
</dbReference>